<evidence type="ECO:0000313" key="2">
    <source>
        <dbReference type="EMBL" id="KAL0361814.1"/>
    </source>
</evidence>
<gene>
    <name evidence="2" type="ORF">Sradi_3865900</name>
</gene>
<feature type="region of interest" description="Disordered" evidence="1">
    <location>
        <begin position="79"/>
        <end position="120"/>
    </location>
</feature>
<protein>
    <submittedName>
        <fullName evidence="2">Uncharacterized protein</fullName>
    </submittedName>
</protein>
<comment type="caution">
    <text evidence="2">The sequence shown here is derived from an EMBL/GenBank/DDBJ whole genome shotgun (WGS) entry which is preliminary data.</text>
</comment>
<reference evidence="2" key="2">
    <citation type="journal article" date="2024" name="Plant">
        <title>Genomic evolution and insights into agronomic trait innovations of Sesamum species.</title>
        <authorList>
            <person name="Miao H."/>
            <person name="Wang L."/>
            <person name="Qu L."/>
            <person name="Liu H."/>
            <person name="Sun Y."/>
            <person name="Le M."/>
            <person name="Wang Q."/>
            <person name="Wei S."/>
            <person name="Zheng Y."/>
            <person name="Lin W."/>
            <person name="Duan Y."/>
            <person name="Cao H."/>
            <person name="Xiong S."/>
            <person name="Wang X."/>
            <person name="Wei L."/>
            <person name="Li C."/>
            <person name="Ma Q."/>
            <person name="Ju M."/>
            <person name="Zhao R."/>
            <person name="Li G."/>
            <person name="Mu C."/>
            <person name="Tian Q."/>
            <person name="Mei H."/>
            <person name="Zhang T."/>
            <person name="Gao T."/>
            <person name="Zhang H."/>
        </authorList>
    </citation>
    <scope>NUCLEOTIDE SEQUENCE</scope>
    <source>
        <strain evidence="2">G02</strain>
    </source>
</reference>
<evidence type="ECO:0000256" key="1">
    <source>
        <dbReference type="SAM" id="MobiDB-lite"/>
    </source>
</evidence>
<organism evidence="2">
    <name type="scientific">Sesamum radiatum</name>
    <name type="common">Black benniseed</name>
    <dbReference type="NCBI Taxonomy" id="300843"/>
    <lineage>
        <taxon>Eukaryota</taxon>
        <taxon>Viridiplantae</taxon>
        <taxon>Streptophyta</taxon>
        <taxon>Embryophyta</taxon>
        <taxon>Tracheophyta</taxon>
        <taxon>Spermatophyta</taxon>
        <taxon>Magnoliopsida</taxon>
        <taxon>eudicotyledons</taxon>
        <taxon>Gunneridae</taxon>
        <taxon>Pentapetalae</taxon>
        <taxon>asterids</taxon>
        <taxon>lamiids</taxon>
        <taxon>Lamiales</taxon>
        <taxon>Pedaliaceae</taxon>
        <taxon>Sesamum</taxon>
    </lineage>
</organism>
<accession>A0AAW2Q214</accession>
<proteinExistence type="predicted"/>
<feature type="compositionally biased region" description="Basic and acidic residues" evidence="1">
    <location>
        <begin position="111"/>
        <end position="120"/>
    </location>
</feature>
<dbReference type="AlphaFoldDB" id="A0AAW2Q214"/>
<name>A0AAW2Q214_SESRA</name>
<dbReference type="EMBL" id="JACGWJ010000016">
    <property type="protein sequence ID" value="KAL0361814.1"/>
    <property type="molecule type" value="Genomic_DNA"/>
</dbReference>
<feature type="region of interest" description="Disordered" evidence="1">
    <location>
        <begin position="1"/>
        <end position="25"/>
    </location>
</feature>
<sequence>MAVSETGASGAPTILETELDRPPKKMEETFQKLMDDHQPQSTADMAIPPQNQTNNRCGWLQSGARTRILYSALVLRLTSPSGHTHHHRHTTNTTTATTTSKPGYGGPYRPPRGDDGRHDGYDAGRCGLAPPLLDRHSDRLQYRPNIVYD</sequence>
<reference evidence="2" key="1">
    <citation type="submission" date="2020-06" db="EMBL/GenBank/DDBJ databases">
        <authorList>
            <person name="Li T."/>
            <person name="Hu X."/>
            <person name="Zhang T."/>
            <person name="Song X."/>
            <person name="Zhang H."/>
            <person name="Dai N."/>
            <person name="Sheng W."/>
            <person name="Hou X."/>
            <person name="Wei L."/>
        </authorList>
    </citation>
    <scope>NUCLEOTIDE SEQUENCE</scope>
    <source>
        <strain evidence="2">G02</strain>
        <tissue evidence="2">Leaf</tissue>
    </source>
</reference>